<dbReference type="STRING" id="1471761.B0W44_03090"/>
<dbReference type="PROSITE" id="PS01031">
    <property type="entry name" value="SHSP"/>
    <property type="match status" value="1"/>
</dbReference>
<dbReference type="InterPro" id="IPR002068">
    <property type="entry name" value="A-crystallin/Hsp20_dom"/>
</dbReference>
<evidence type="ECO:0000259" key="3">
    <source>
        <dbReference type="PROSITE" id="PS01031"/>
    </source>
</evidence>
<proteinExistence type="inferred from homology"/>
<dbReference type="RefSeq" id="WP_077718722.1">
    <property type="nucleotide sequence ID" value="NZ_CP019699.1"/>
</dbReference>
<dbReference type="Pfam" id="PF00011">
    <property type="entry name" value="HSP20"/>
    <property type="match status" value="1"/>
</dbReference>
<dbReference type="CDD" id="cd06464">
    <property type="entry name" value="ACD_sHsps-like"/>
    <property type="match status" value="1"/>
</dbReference>
<protein>
    <recommendedName>
        <fullName evidence="3">SHSP domain-containing protein</fullName>
    </recommendedName>
</protein>
<comment type="similarity">
    <text evidence="1 2">Belongs to the small heat shock protein (HSP20) family.</text>
</comment>
<evidence type="ECO:0000313" key="5">
    <source>
        <dbReference type="Proteomes" id="UP000188603"/>
    </source>
</evidence>
<reference evidence="4 5" key="1">
    <citation type="journal article" date="2015" name="Int. J. Syst. Evol. Microbiol.">
        <title>Novibacillus thermophilus gen. nov., sp. nov., a Gram-staining-negative and moderately thermophilic member of the family Thermoactinomycetaceae.</title>
        <authorList>
            <person name="Yang G."/>
            <person name="Chen J."/>
            <person name="Zhou S."/>
        </authorList>
    </citation>
    <scope>NUCLEOTIDE SEQUENCE [LARGE SCALE GENOMIC DNA]</scope>
    <source>
        <strain evidence="4 5">SG-1</strain>
    </source>
</reference>
<dbReference type="KEGG" id="ntr:B0W44_03090"/>
<dbReference type="Proteomes" id="UP000188603">
    <property type="component" value="Chromosome"/>
</dbReference>
<name>A0A1U9K4D5_9BACL</name>
<dbReference type="AlphaFoldDB" id="A0A1U9K4D5"/>
<dbReference type="OrthoDB" id="1806521at2"/>
<dbReference type="SUPFAM" id="SSF49764">
    <property type="entry name" value="HSP20-like chaperones"/>
    <property type="match status" value="1"/>
</dbReference>
<dbReference type="EMBL" id="CP019699">
    <property type="protein sequence ID" value="AQS54907.1"/>
    <property type="molecule type" value="Genomic_DNA"/>
</dbReference>
<sequence>MSKLFPWLDHTRHHAEMWEDMFPPFGQLSDFAWMRHEQYETEDEWVFVIEIPGLSPDHQLDIRAINGELCITGRSKEKSEADLNQGYCESNMSFRYVTTLPKGLQSERMETELNGCVLRVRIPKPEPFLPPGVRRQ</sequence>
<dbReference type="Gene3D" id="2.60.40.790">
    <property type="match status" value="1"/>
</dbReference>
<dbReference type="InterPro" id="IPR008978">
    <property type="entry name" value="HSP20-like_chaperone"/>
</dbReference>
<organism evidence="4 5">
    <name type="scientific">Novibacillus thermophilus</name>
    <dbReference type="NCBI Taxonomy" id="1471761"/>
    <lineage>
        <taxon>Bacteria</taxon>
        <taxon>Bacillati</taxon>
        <taxon>Bacillota</taxon>
        <taxon>Bacilli</taxon>
        <taxon>Bacillales</taxon>
        <taxon>Thermoactinomycetaceae</taxon>
        <taxon>Novibacillus</taxon>
    </lineage>
</organism>
<gene>
    <name evidence="4" type="ORF">B0W44_03090</name>
</gene>
<keyword evidence="5" id="KW-1185">Reference proteome</keyword>
<evidence type="ECO:0000313" key="4">
    <source>
        <dbReference type="EMBL" id="AQS54907.1"/>
    </source>
</evidence>
<evidence type="ECO:0000256" key="2">
    <source>
        <dbReference type="RuleBase" id="RU003616"/>
    </source>
</evidence>
<evidence type="ECO:0000256" key="1">
    <source>
        <dbReference type="PROSITE-ProRule" id="PRU00285"/>
    </source>
</evidence>
<accession>A0A1U9K4D5</accession>
<feature type="domain" description="SHSP" evidence="3">
    <location>
        <begin position="27"/>
        <end position="136"/>
    </location>
</feature>